<keyword evidence="2" id="KW-1185">Reference proteome</keyword>
<dbReference type="STRING" id="133385.A0A2T9YJ42"/>
<dbReference type="Proteomes" id="UP000245383">
    <property type="component" value="Unassembled WGS sequence"/>
</dbReference>
<dbReference type="AlphaFoldDB" id="A0A2T9YJ42"/>
<gene>
    <name evidence="1" type="ORF">BB561_003902</name>
</gene>
<comment type="caution">
    <text evidence="1">The sequence shown here is derived from an EMBL/GenBank/DDBJ whole genome shotgun (WGS) entry which is preliminary data.</text>
</comment>
<dbReference type="EMBL" id="MBFR01000166">
    <property type="protein sequence ID" value="PVU92329.1"/>
    <property type="molecule type" value="Genomic_DNA"/>
</dbReference>
<proteinExistence type="predicted"/>
<name>A0A2T9YJ42_9FUNG</name>
<dbReference type="OrthoDB" id="5578990at2759"/>
<reference evidence="1 2" key="1">
    <citation type="journal article" date="2018" name="MBio">
        <title>Comparative Genomics Reveals the Core Gene Toolbox for the Fungus-Insect Symbiosis.</title>
        <authorList>
            <person name="Wang Y."/>
            <person name="Stata M."/>
            <person name="Wang W."/>
            <person name="Stajich J.E."/>
            <person name="White M.M."/>
            <person name="Moncalvo J.M."/>
        </authorList>
    </citation>
    <scope>NUCLEOTIDE SEQUENCE [LARGE SCALE GENOMIC DNA]</scope>
    <source>
        <strain evidence="1 2">SWE-8-4</strain>
    </source>
</reference>
<organism evidence="1 2">
    <name type="scientific">Smittium simulii</name>
    <dbReference type="NCBI Taxonomy" id="133385"/>
    <lineage>
        <taxon>Eukaryota</taxon>
        <taxon>Fungi</taxon>
        <taxon>Fungi incertae sedis</taxon>
        <taxon>Zoopagomycota</taxon>
        <taxon>Kickxellomycotina</taxon>
        <taxon>Harpellomycetes</taxon>
        <taxon>Harpellales</taxon>
        <taxon>Legeriomycetaceae</taxon>
        <taxon>Smittium</taxon>
    </lineage>
</organism>
<accession>A0A2T9YJ42</accession>
<evidence type="ECO:0000313" key="1">
    <source>
        <dbReference type="EMBL" id="PVU92329.1"/>
    </source>
</evidence>
<sequence>MNREFPFGKASQKLNTDSISSIRTSLSTSSSILKTRYKPGNNLEIVSKMDERAQIKAPKAPENAFDQCYTSLRKSYSADVMLDTGSKSKSYFSTLRKFKKFFKSTDKRLALIRDSTVSSKKKLKQKSSSSVLSISASEPVPSSVNSSTYDTLDEFKDIDDSTALNTLYNLFNELVDLNGQNRKIAEDLVLRFNLLRECFSDLEYKISAEKLSFKKSSLDNSDETTLKETTDVVSLMFLDENGNDMSHNLGDIVKLFHESDININDQLLKSRATTTPLIEYPRIPSTSSKPQAIFGYLKSHTKSEYQFIPSLHSHLSQTDIETASTPSSSQVRSIKTASVRNSYSKTQKCPSQTNSPHHLAEYPKDMYLFENFSHLKDSITDIPELRNDFKNDPLLPEPVEISKPYQQIS</sequence>
<protein>
    <submittedName>
        <fullName evidence="1">Uncharacterized protein</fullName>
    </submittedName>
</protein>
<evidence type="ECO:0000313" key="2">
    <source>
        <dbReference type="Proteomes" id="UP000245383"/>
    </source>
</evidence>